<evidence type="ECO:0000313" key="2">
    <source>
        <dbReference type="EMBL" id="ABL98778.1"/>
    </source>
</evidence>
<dbReference type="OrthoDB" id="5368544at2"/>
<evidence type="ECO:0000256" key="1">
    <source>
        <dbReference type="SAM" id="MobiDB-lite"/>
    </source>
</evidence>
<dbReference type="EMBL" id="CP000507">
    <property type="protein sequence ID" value="ABL98778.1"/>
    <property type="molecule type" value="Genomic_DNA"/>
</dbReference>
<dbReference type="Gene3D" id="3.40.190.10">
    <property type="entry name" value="Periplasmic binding protein-like II"/>
    <property type="match status" value="1"/>
</dbReference>
<name>A1S322_SHEAM</name>
<dbReference type="SUPFAM" id="SSF53850">
    <property type="entry name" value="Periplasmic binding protein-like II"/>
    <property type="match status" value="1"/>
</dbReference>
<dbReference type="Proteomes" id="UP000009175">
    <property type="component" value="Chromosome"/>
</dbReference>
<proteinExistence type="predicted"/>
<keyword evidence="3" id="KW-1185">Reference proteome</keyword>
<dbReference type="HOGENOM" id="CLU_124904_0_0_6"/>
<dbReference type="RefSeq" id="WP_011758688.1">
    <property type="nucleotide sequence ID" value="NC_008700.1"/>
</dbReference>
<reference evidence="2 3" key="1">
    <citation type="submission" date="2006-12" db="EMBL/GenBank/DDBJ databases">
        <title>Complete sequence of Shewanella amazonensis SB2B.</title>
        <authorList>
            <consortium name="US DOE Joint Genome Institute"/>
            <person name="Copeland A."/>
            <person name="Lucas S."/>
            <person name="Lapidus A."/>
            <person name="Barry K."/>
            <person name="Detter J.C."/>
            <person name="Glavina del Rio T."/>
            <person name="Hammon N."/>
            <person name="Israni S."/>
            <person name="Dalin E."/>
            <person name="Tice H."/>
            <person name="Pitluck S."/>
            <person name="Munk A.C."/>
            <person name="Brettin T."/>
            <person name="Bruce D."/>
            <person name="Han C."/>
            <person name="Tapia R."/>
            <person name="Gilna P."/>
            <person name="Schmutz J."/>
            <person name="Larimer F."/>
            <person name="Land M."/>
            <person name="Hauser L."/>
            <person name="Kyrpides N."/>
            <person name="Mikhailova N."/>
            <person name="Fredrickson J."/>
            <person name="Richardson P."/>
        </authorList>
    </citation>
    <scope>NUCLEOTIDE SEQUENCE [LARGE SCALE GENOMIC DNA]</scope>
    <source>
        <strain evidence="3">ATCC BAA-1098 / SB2B</strain>
    </source>
</reference>
<accession>A1S322</accession>
<dbReference type="KEGG" id="saz:Sama_0570"/>
<organism evidence="2 3">
    <name type="scientific">Shewanella amazonensis (strain ATCC BAA-1098 / SB2B)</name>
    <dbReference type="NCBI Taxonomy" id="326297"/>
    <lineage>
        <taxon>Bacteria</taxon>
        <taxon>Pseudomonadati</taxon>
        <taxon>Pseudomonadota</taxon>
        <taxon>Gammaproteobacteria</taxon>
        <taxon>Alteromonadales</taxon>
        <taxon>Shewanellaceae</taxon>
        <taxon>Shewanella</taxon>
    </lineage>
</organism>
<protein>
    <recommendedName>
        <fullName evidence="4">PBP domain-containing protein</fullName>
    </recommendedName>
</protein>
<sequence length="134" mass="15406">MYRLTTWMWLLVLSLGANAEIITHDVTLAKGLSVSELRLIFSRQRLFWPDGSSIRVFILPPDSQQHRQFCTESLGVFPYVLQRQWDRLVYSGTAERPEIVASPDQMRRRVMETPGSIGYVPDETTAKDTAHESH</sequence>
<dbReference type="AlphaFoldDB" id="A1S322"/>
<dbReference type="eggNOG" id="COG0226">
    <property type="taxonomic scope" value="Bacteria"/>
</dbReference>
<gene>
    <name evidence="2" type="ordered locus">Sama_0570</name>
</gene>
<dbReference type="STRING" id="326297.Sama_0570"/>
<feature type="compositionally biased region" description="Basic and acidic residues" evidence="1">
    <location>
        <begin position="124"/>
        <end position="134"/>
    </location>
</feature>
<feature type="region of interest" description="Disordered" evidence="1">
    <location>
        <begin position="115"/>
        <end position="134"/>
    </location>
</feature>
<evidence type="ECO:0008006" key="4">
    <source>
        <dbReference type="Google" id="ProtNLM"/>
    </source>
</evidence>
<evidence type="ECO:0000313" key="3">
    <source>
        <dbReference type="Proteomes" id="UP000009175"/>
    </source>
</evidence>